<name>A0AAP2DRK8_9BACT</name>
<proteinExistence type="predicted"/>
<dbReference type="PROSITE" id="PS00893">
    <property type="entry name" value="NUDIX_BOX"/>
    <property type="match status" value="1"/>
</dbReference>
<dbReference type="PANTHER" id="PTHR43736:SF1">
    <property type="entry name" value="DIHYDRONEOPTERIN TRIPHOSPHATE DIPHOSPHATASE"/>
    <property type="match status" value="1"/>
</dbReference>
<dbReference type="CDD" id="cd03674">
    <property type="entry name" value="NUDIX_Hydrolase"/>
    <property type="match status" value="1"/>
</dbReference>
<dbReference type="EMBL" id="JAHESF010000028">
    <property type="protein sequence ID" value="MBT1699672.1"/>
    <property type="molecule type" value="Genomic_DNA"/>
</dbReference>
<evidence type="ECO:0000259" key="2">
    <source>
        <dbReference type="PROSITE" id="PS51462"/>
    </source>
</evidence>
<keyword evidence="1 3" id="KW-0378">Hydrolase</keyword>
<dbReference type="Pfam" id="PF00293">
    <property type="entry name" value="NUDIX"/>
    <property type="match status" value="1"/>
</dbReference>
<keyword evidence="4" id="KW-1185">Reference proteome</keyword>
<dbReference type="Gene3D" id="3.90.79.10">
    <property type="entry name" value="Nucleoside Triphosphate Pyrophosphohydrolase"/>
    <property type="match status" value="1"/>
</dbReference>
<dbReference type="InterPro" id="IPR020084">
    <property type="entry name" value="NUDIX_hydrolase_CS"/>
</dbReference>
<feature type="domain" description="Nudix hydrolase" evidence="2">
    <location>
        <begin position="44"/>
        <end position="177"/>
    </location>
</feature>
<organism evidence="3 4">
    <name type="scientific">Chryseosolibacter histidini</name>
    <dbReference type="NCBI Taxonomy" id="2782349"/>
    <lineage>
        <taxon>Bacteria</taxon>
        <taxon>Pseudomonadati</taxon>
        <taxon>Bacteroidota</taxon>
        <taxon>Cytophagia</taxon>
        <taxon>Cytophagales</taxon>
        <taxon>Chryseotaleaceae</taxon>
        <taxon>Chryseosolibacter</taxon>
    </lineage>
</organism>
<dbReference type="PROSITE" id="PS51462">
    <property type="entry name" value="NUDIX"/>
    <property type="match status" value="1"/>
</dbReference>
<evidence type="ECO:0000256" key="1">
    <source>
        <dbReference type="ARBA" id="ARBA00022801"/>
    </source>
</evidence>
<dbReference type="RefSeq" id="WP_254167773.1">
    <property type="nucleotide sequence ID" value="NZ_JAHESF010000028.1"/>
</dbReference>
<accession>A0AAP2DRK8</accession>
<dbReference type="SUPFAM" id="SSF55811">
    <property type="entry name" value="Nudix"/>
    <property type="match status" value="1"/>
</dbReference>
<sequence>MFTREKLIEALHRYHSDFSEERDFREAFLTLLQHPRCFFRDHMPGHITASAWIIDEQAEFILLTLHAKLNRWLQPGGHADGDEDVLAVALREVEEETGLKGVKPLQESVFDIDVHTIPARKDFPEHLHYDVRFLFRASREEPLIITSESHALAWKHVSDLPRVTANNDSMLRMAAKVKKLF</sequence>
<evidence type="ECO:0000313" key="3">
    <source>
        <dbReference type="EMBL" id="MBT1699672.1"/>
    </source>
</evidence>
<dbReference type="Proteomes" id="UP001319200">
    <property type="component" value="Unassembled WGS sequence"/>
</dbReference>
<comment type="caution">
    <text evidence="3">The sequence shown here is derived from an EMBL/GenBank/DDBJ whole genome shotgun (WGS) entry which is preliminary data.</text>
</comment>
<reference evidence="3 4" key="1">
    <citation type="submission" date="2021-05" db="EMBL/GenBank/DDBJ databases">
        <title>A Polyphasic approach of four new species of the genus Ohtaekwangia: Ohtaekwangia histidinii sp. nov., Ohtaekwangia cretensis sp. nov., Ohtaekwangia indiensis sp. nov., Ohtaekwangia reichenbachii sp. nov. from diverse environment.</title>
        <authorList>
            <person name="Octaviana S."/>
        </authorList>
    </citation>
    <scope>NUCLEOTIDE SEQUENCE [LARGE SCALE GENOMIC DNA]</scope>
    <source>
        <strain evidence="3 4">PWU4</strain>
    </source>
</reference>
<dbReference type="InterPro" id="IPR015797">
    <property type="entry name" value="NUDIX_hydrolase-like_dom_sf"/>
</dbReference>
<protein>
    <submittedName>
        <fullName evidence="3">NUDIX hydrolase</fullName>
    </submittedName>
</protein>
<evidence type="ECO:0000313" key="4">
    <source>
        <dbReference type="Proteomes" id="UP001319200"/>
    </source>
</evidence>
<dbReference type="InterPro" id="IPR000086">
    <property type="entry name" value="NUDIX_hydrolase_dom"/>
</dbReference>
<gene>
    <name evidence="3" type="ORF">KK083_22485</name>
</gene>
<dbReference type="AlphaFoldDB" id="A0AAP2DRK8"/>
<dbReference type="PANTHER" id="PTHR43736">
    <property type="entry name" value="ADP-RIBOSE PYROPHOSPHATASE"/>
    <property type="match status" value="1"/>
</dbReference>
<dbReference type="GO" id="GO:0016787">
    <property type="term" value="F:hydrolase activity"/>
    <property type="evidence" value="ECO:0007669"/>
    <property type="project" value="UniProtKB-KW"/>
</dbReference>